<dbReference type="KEGG" id="gaw:V144x_07300"/>
<proteinExistence type="predicted"/>
<gene>
    <name evidence="1" type="ORF">V144x_07300</name>
</gene>
<organism evidence="1 2">
    <name type="scientific">Gimesia aquarii</name>
    <dbReference type="NCBI Taxonomy" id="2527964"/>
    <lineage>
        <taxon>Bacteria</taxon>
        <taxon>Pseudomonadati</taxon>
        <taxon>Planctomycetota</taxon>
        <taxon>Planctomycetia</taxon>
        <taxon>Planctomycetales</taxon>
        <taxon>Planctomycetaceae</taxon>
        <taxon>Gimesia</taxon>
    </lineage>
</organism>
<evidence type="ECO:0000313" key="2">
    <source>
        <dbReference type="Proteomes" id="UP000318704"/>
    </source>
</evidence>
<dbReference type="AlphaFoldDB" id="A0A517VQJ3"/>
<protein>
    <submittedName>
        <fullName evidence="1">Uncharacterized protein</fullName>
    </submittedName>
</protein>
<dbReference type="Proteomes" id="UP000318704">
    <property type="component" value="Chromosome"/>
</dbReference>
<accession>A0A517VQJ3</accession>
<reference evidence="1 2" key="1">
    <citation type="submission" date="2019-03" db="EMBL/GenBank/DDBJ databases">
        <title>Deep-cultivation of Planctomycetes and their phenomic and genomic characterization uncovers novel biology.</title>
        <authorList>
            <person name="Wiegand S."/>
            <person name="Jogler M."/>
            <person name="Boedeker C."/>
            <person name="Pinto D."/>
            <person name="Vollmers J."/>
            <person name="Rivas-Marin E."/>
            <person name="Kohn T."/>
            <person name="Peeters S.H."/>
            <person name="Heuer A."/>
            <person name="Rast P."/>
            <person name="Oberbeckmann S."/>
            <person name="Bunk B."/>
            <person name="Jeske O."/>
            <person name="Meyerdierks A."/>
            <person name="Storesund J.E."/>
            <person name="Kallscheuer N."/>
            <person name="Luecker S."/>
            <person name="Lage O.M."/>
            <person name="Pohl T."/>
            <person name="Merkel B.J."/>
            <person name="Hornburger P."/>
            <person name="Mueller R.-W."/>
            <person name="Bruemmer F."/>
            <person name="Labrenz M."/>
            <person name="Spormann A.M."/>
            <person name="Op den Camp H."/>
            <person name="Overmann J."/>
            <person name="Amann R."/>
            <person name="Jetten M.S.M."/>
            <person name="Mascher T."/>
            <person name="Medema M.H."/>
            <person name="Devos D.P."/>
            <person name="Kaster A.-K."/>
            <person name="Ovreas L."/>
            <person name="Rohde M."/>
            <person name="Galperin M.Y."/>
            <person name="Jogler C."/>
        </authorList>
    </citation>
    <scope>NUCLEOTIDE SEQUENCE [LARGE SCALE GENOMIC DNA]</scope>
    <source>
        <strain evidence="1 2">V144</strain>
    </source>
</reference>
<name>A0A517VQJ3_9PLAN</name>
<dbReference type="EMBL" id="CP037920">
    <property type="protein sequence ID" value="QDT95288.1"/>
    <property type="molecule type" value="Genomic_DNA"/>
</dbReference>
<dbReference type="RefSeq" id="WP_144981462.1">
    <property type="nucleotide sequence ID" value="NZ_CP037920.1"/>
</dbReference>
<evidence type="ECO:0000313" key="1">
    <source>
        <dbReference type="EMBL" id="QDT95288.1"/>
    </source>
</evidence>
<sequence>MTMHALHSYRSYDEFSELVDGLFSDNSASDAIVPTFGPKIESMEANLRCREYVKTFGPKVRTTQSSKVSNGRKKERSIYTWLRNRTSGLDYGKEIAGRKGKHPIHINKNEEVLAFFDDLRKGRRTWLEKITNQDFIDHQQKKETFYFAGDSKSKNDETLALIDIDCKKFGTLEGAMSFAKFLKEHHFPNLYIEVSTHGNGAHGYFVLEKYDYGATFINNLLLQRLQPWLRKILAEQDFDVENVEIKGTLPVVEWGDEKYEVLTYKSGTLAKLPRIETPEREEQLRNTTIVTVNDLQQLPVIEEPKVNKSAKTRNTATPHVGSISGKHISQDELGHLNGHYRQVAESLLEVHALKTSGKTVATIEDVAIFLMLLKFFTENMNTDGSLPVNRWSEMWKSVFVLGDINRAFCPQRFKTIRDHLSGLGLLDWEDETYRIGWTDEDGKYHKGKACKWRASKEFMVKLEIPVVAIVKKKEEGGTSFIRTTLIEFFKTITQLRSEDTTRPVLFDPESPLRLNPDEINHFVKPFDAYTSLAA</sequence>